<evidence type="ECO:0000313" key="2">
    <source>
        <dbReference type="EMBL" id="RLV95320.1"/>
    </source>
</evidence>
<sequence>MEAKAVQKEKRCWKLDMFSHCLETRGLKEPVVQLKMSFGSLRVNLHQLKQIHTLRQMNEQLLAENRALTRVVARLSLPAKPSESEEL</sequence>
<dbReference type="InterPro" id="IPR031775">
    <property type="entry name" value="PRKG1_interact"/>
</dbReference>
<evidence type="ECO:0000259" key="1">
    <source>
        <dbReference type="Pfam" id="PF15898"/>
    </source>
</evidence>
<feature type="domain" description="cGMP-dependent protein kinase interacting" evidence="1">
    <location>
        <begin position="46"/>
        <end position="76"/>
    </location>
</feature>
<organism evidence="2 3">
    <name type="scientific">Chloebia gouldiae</name>
    <name type="common">Gouldian finch</name>
    <name type="synonym">Erythrura gouldiae</name>
    <dbReference type="NCBI Taxonomy" id="44316"/>
    <lineage>
        <taxon>Eukaryota</taxon>
        <taxon>Metazoa</taxon>
        <taxon>Chordata</taxon>
        <taxon>Craniata</taxon>
        <taxon>Vertebrata</taxon>
        <taxon>Euteleostomi</taxon>
        <taxon>Archelosauria</taxon>
        <taxon>Archosauria</taxon>
        <taxon>Dinosauria</taxon>
        <taxon>Saurischia</taxon>
        <taxon>Theropoda</taxon>
        <taxon>Coelurosauria</taxon>
        <taxon>Aves</taxon>
        <taxon>Neognathae</taxon>
        <taxon>Neoaves</taxon>
        <taxon>Telluraves</taxon>
        <taxon>Australaves</taxon>
        <taxon>Passeriformes</taxon>
        <taxon>Passeroidea</taxon>
        <taxon>Passeridae</taxon>
        <taxon>Chloebia</taxon>
    </lineage>
</organism>
<evidence type="ECO:0000313" key="3">
    <source>
        <dbReference type="Proteomes" id="UP000276834"/>
    </source>
</evidence>
<dbReference type="Pfam" id="PF15898">
    <property type="entry name" value="PRKG1_interact"/>
    <property type="match status" value="1"/>
</dbReference>
<protein>
    <recommendedName>
        <fullName evidence="1">cGMP-dependent protein kinase interacting domain-containing protein</fullName>
    </recommendedName>
</protein>
<gene>
    <name evidence="2" type="ORF">DV515_00012900</name>
</gene>
<accession>A0A3L8S2Z2</accession>
<reference evidence="2 3" key="1">
    <citation type="journal article" date="2018" name="Proc. R. Soc. B">
        <title>A non-coding region near Follistatin controls head colour polymorphism in the Gouldian finch.</title>
        <authorList>
            <person name="Toomey M.B."/>
            <person name="Marques C.I."/>
            <person name="Andrade P."/>
            <person name="Araujo P.M."/>
            <person name="Sabatino S."/>
            <person name="Gazda M.A."/>
            <person name="Afonso S."/>
            <person name="Lopes R.J."/>
            <person name="Corbo J.C."/>
            <person name="Carneiro M."/>
        </authorList>
    </citation>
    <scope>NUCLEOTIDE SEQUENCE [LARGE SCALE GENOMIC DNA]</scope>
    <source>
        <strain evidence="2">Red01</strain>
        <tissue evidence="2">Muscle</tissue>
    </source>
</reference>
<dbReference type="AlphaFoldDB" id="A0A3L8S2Z2"/>
<dbReference type="EMBL" id="QUSF01000078">
    <property type="protein sequence ID" value="RLV95320.1"/>
    <property type="molecule type" value="Genomic_DNA"/>
</dbReference>
<comment type="caution">
    <text evidence="2">The sequence shown here is derived from an EMBL/GenBank/DDBJ whole genome shotgun (WGS) entry which is preliminary data.</text>
</comment>
<dbReference type="OrthoDB" id="19014at2759"/>
<proteinExistence type="predicted"/>
<dbReference type="GO" id="GO:0019901">
    <property type="term" value="F:protein kinase binding"/>
    <property type="evidence" value="ECO:0007669"/>
    <property type="project" value="InterPro"/>
</dbReference>
<keyword evidence="3" id="KW-1185">Reference proteome</keyword>
<name>A0A3L8S2Z2_CHLGU</name>
<dbReference type="Proteomes" id="UP000276834">
    <property type="component" value="Unassembled WGS sequence"/>
</dbReference>